<name>A0A2G2V6M3_CAPBA</name>
<proteinExistence type="inferred from homology"/>
<keyword evidence="5" id="KW-0206">Cytoskeleton</keyword>
<feature type="region of interest" description="Disordered" evidence="6">
    <location>
        <begin position="133"/>
        <end position="153"/>
    </location>
</feature>
<feature type="compositionally biased region" description="Polar residues" evidence="6">
    <location>
        <begin position="534"/>
        <end position="556"/>
    </location>
</feature>
<feature type="compositionally biased region" description="Polar residues" evidence="6">
    <location>
        <begin position="233"/>
        <end position="244"/>
    </location>
</feature>
<reference evidence="8 9" key="1">
    <citation type="journal article" date="2017" name="Genome Biol.">
        <title>New reference genome sequences of hot pepper reveal the massive evolution of plant disease-resistance genes by retroduplication.</title>
        <authorList>
            <person name="Kim S."/>
            <person name="Park J."/>
            <person name="Yeom S.I."/>
            <person name="Kim Y.M."/>
            <person name="Seo E."/>
            <person name="Kim K.T."/>
            <person name="Kim M.S."/>
            <person name="Lee J.M."/>
            <person name="Cheong K."/>
            <person name="Shin H.S."/>
            <person name="Kim S.B."/>
            <person name="Han K."/>
            <person name="Lee J."/>
            <person name="Park M."/>
            <person name="Lee H.A."/>
            <person name="Lee H.Y."/>
            <person name="Lee Y."/>
            <person name="Oh S."/>
            <person name="Lee J.H."/>
            <person name="Choi E."/>
            <person name="Choi E."/>
            <person name="Lee S.E."/>
            <person name="Jeon J."/>
            <person name="Kim H."/>
            <person name="Choi G."/>
            <person name="Song H."/>
            <person name="Lee J."/>
            <person name="Lee S.C."/>
            <person name="Kwon J.K."/>
            <person name="Lee H.Y."/>
            <person name="Koo N."/>
            <person name="Hong Y."/>
            <person name="Kim R.W."/>
            <person name="Kang W.H."/>
            <person name="Huh J.H."/>
            <person name="Kang B.C."/>
            <person name="Yang T.J."/>
            <person name="Lee Y.H."/>
            <person name="Bennetzen J.L."/>
            <person name="Choi D."/>
        </authorList>
    </citation>
    <scope>NUCLEOTIDE SEQUENCE [LARGE SCALE GENOMIC DNA]</scope>
    <source>
        <strain evidence="9">cv. PBC81</strain>
    </source>
</reference>
<feature type="region of interest" description="Disordered" evidence="6">
    <location>
        <begin position="206"/>
        <end position="254"/>
    </location>
</feature>
<evidence type="ECO:0000313" key="9">
    <source>
        <dbReference type="Proteomes" id="UP000224567"/>
    </source>
</evidence>
<evidence type="ECO:0000256" key="4">
    <source>
        <dbReference type="ARBA" id="ARBA00022701"/>
    </source>
</evidence>
<evidence type="ECO:0000256" key="6">
    <source>
        <dbReference type="SAM" id="MobiDB-lite"/>
    </source>
</evidence>
<organism evidence="8 9">
    <name type="scientific">Capsicum baccatum</name>
    <name type="common">Peruvian pepper</name>
    <dbReference type="NCBI Taxonomy" id="33114"/>
    <lineage>
        <taxon>Eukaryota</taxon>
        <taxon>Viridiplantae</taxon>
        <taxon>Streptophyta</taxon>
        <taxon>Embryophyta</taxon>
        <taxon>Tracheophyta</taxon>
        <taxon>Spermatophyta</taxon>
        <taxon>Magnoliopsida</taxon>
        <taxon>eudicotyledons</taxon>
        <taxon>Gunneridae</taxon>
        <taxon>Pentapetalae</taxon>
        <taxon>asterids</taxon>
        <taxon>lamiids</taxon>
        <taxon>Solanales</taxon>
        <taxon>Solanaceae</taxon>
        <taxon>Solanoideae</taxon>
        <taxon>Capsiceae</taxon>
        <taxon>Capsicum</taxon>
    </lineage>
</organism>
<feature type="compositionally biased region" description="Basic and acidic residues" evidence="6">
    <location>
        <begin position="557"/>
        <end position="566"/>
    </location>
</feature>
<evidence type="ECO:0000256" key="5">
    <source>
        <dbReference type="ARBA" id="ARBA00023212"/>
    </source>
</evidence>
<dbReference type="AlphaFoldDB" id="A0A2G2V6M3"/>
<gene>
    <name evidence="8" type="ORF">CQW23_31773</name>
</gene>
<keyword evidence="3" id="KW-0963">Cytoplasm</keyword>
<keyword evidence="4" id="KW-0493">Microtubule</keyword>
<comment type="subcellular location">
    <subcellularLocation>
        <location evidence="1">Cytoplasm</location>
        <location evidence="1">Cytoskeleton</location>
    </subcellularLocation>
</comment>
<feature type="region of interest" description="Disordered" evidence="6">
    <location>
        <begin position="528"/>
        <end position="566"/>
    </location>
</feature>
<dbReference type="OrthoDB" id="1321823at2759"/>
<feature type="compositionally biased region" description="Basic and acidic residues" evidence="6">
    <location>
        <begin position="210"/>
        <end position="223"/>
    </location>
</feature>
<dbReference type="EMBL" id="MLFT02000200">
    <property type="protein sequence ID" value="PHT28640.1"/>
    <property type="molecule type" value="Genomic_DNA"/>
</dbReference>
<dbReference type="PANTHER" id="PTHR47067">
    <property type="entry name" value="TPX2 (TARGETING PROTEIN FOR XKLP2) PROTEIN FAMILY-RELATED"/>
    <property type="match status" value="1"/>
</dbReference>
<feature type="region of interest" description="Disordered" evidence="6">
    <location>
        <begin position="17"/>
        <end position="41"/>
    </location>
</feature>
<reference evidence="9" key="2">
    <citation type="journal article" date="2017" name="J. Anim. Genet.">
        <title>Multiple reference genome sequences of hot pepper reveal the massive evolution of plant disease resistance genes by retroduplication.</title>
        <authorList>
            <person name="Kim S."/>
            <person name="Park J."/>
            <person name="Yeom S.-I."/>
            <person name="Kim Y.-M."/>
            <person name="Seo E."/>
            <person name="Kim K.-T."/>
            <person name="Kim M.-S."/>
            <person name="Lee J.M."/>
            <person name="Cheong K."/>
            <person name="Shin H.-S."/>
            <person name="Kim S.-B."/>
            <person name="Han K."/>
            <person name="Lee J."/>
            <person name="Park M."/>
            <person name="Lee H.-A."/>
            <person name="Lee H.-Y."/>
            <person name="Lee Y."/>
            <person name="Oh S."/>
            <person name="Lee J.H."/>
            <person name="Choi E."/>
            <person name="Choi E."/>
            <person name="Lee S.E."/>
            <person name="Jeon J."/>
            <person name="Kim H."/>
            <person name="Choi G."/>
            <person name="Song H."/>
            <person name="Lee J."/>
            <person name="Lee S.-C."/>
            <person name="Kwon J.-K."/>
            <person name="Lee H.-Y."/>
            <person name="Koo N."/>
            <person name="Hong Y."/>
            <person name="Kim R.W."/>
            <person name="Kang W.-H."/>
            <person name="Huh J.H."/>
            <person name="Kang B.-C."/>
            <person name="Yang T.-J."/>
            <person name="Lee Y.-H."/>
            <person name="Bennetzen J.L."/>
            <person name="Choi D."/>
        </authorList>
    </citation>
    <scope>NUCLEOTIDE SEQUENCE [LARGE SCALE GENOMIC DNA]</scope>
    <source>
        <strain evidence="9">cv. PBC81</strain>
    </source>
</reference>
<evidence type="ECO:0000259" key="7">
    <source>
        <dbReference type="Pfam" id="PF06886"/>
    </source>
</evidence>
<dbReference type="PANTHER" id="PTHR47067:SF6">
    <property type="entry name" value="PROTEIN WVD2-LIKE 7"/>
    <property type="match status" value="1"/>
</dbReference>
<comment type="caution">
    <text evidence="8">The sequence shown here is derived from an EMBL/GenBank/DDBJ whole genome shotgun (WGS) entry which is preliminary data.</text>
</comment>
<dbReference type="InterPro" id="IPR044216">
    <property type="entry name" value="WDL7"/>
</dbReference>
<feature type="domain" description="TPX2 C-terminal" evidence="7">
    <location>
        <begin position="403"/>
        <end position="437"/>
    </location>
</feature>
<dbReference type="GO" id="GO:0005874">
    <property type="term" value="C:microtubule"/>
    <property type="evidence" value="ECO:0007669"/>
    <property type="project" value="UniProtKB-KW"/>
</dbReference>
<keyword evidence="9" id="KW-1185">Reference proteome</keyword>
<dbReference type="InterPro" id="IPR027329">
    <property type="entry name" value="TPX2_C"/>
</dbReference>
<comment type="similarity">
    <text evidence="2">Belongs to the TPX2 family.</text>
</comment>
<dbReference type="Proteomes" id="UP000224567">
    <property type="component" value="Unassembled WGS sequence"/>
</dbReference>
<evidence type="ECO:0000256" key="1">
    <source>
        <dbReference type="ARBA" id="ARBA00004245"/>
    </source>
</evidence>
<dbReference type="Pfam" id="PF06886">
    <property type="entry name" value="TPX2"/>
    <property type="match status" value="1"/>
</dbReference>
<protein>
    <recommendedName>
        <fullName evidence="7">TPX2 C-terminal domain-containing protein</fullName>
    </recommendedName>
</protein>
<accession>A0A2G2V6M3</accession>
<evidence type="ECO:0000256" key="2">
    <source>
        <dbReference type="ARBA" id="ARBA00005885"/>
    </source>
</evidence>
<sequence>MKKAYFEERFRRRALLSQSSSDFQNGADSQASYDGPENTDYEGDFEHVNEIGHSACFVENHDRAATLLENGKYQASENEGYAGHLELVNEVVHSACFDENHDRSTHLSKNGKYQAKNTGYDGDFKRVNEVEESFDGSNNGGIEVTECGREGSSNRDIEAIERGGEDSIIFHSGPFNDPKPTIEVKEKLDGQDSSIEFSSNSVDLSSYAHTTEKDGSISSEPRRSSSLKELASKTKSSKSQSRPSTAGARATSATKNTVRCSRAEVYNRCFTNERLNVADSPQVSSGLKANVLNQHKSSEEQPIARKVVASLASCPEKVSHKLYQSVNRKSNADCSFDLRCAMCRKRKKQRSNSYGEISISKQLPCLPSTVNPTTAQKKPRYACYATYFLRALCCFNLVGLGDKEKKEAEIKQLWRNLNFKATPMPAFYREPGRRSEKNKDGQRWEEAGARAAVRGRWKMDRKREILDVLRAKDVIFCVETRPSTAAGARSTNATENTVRCLRAEVYNRCSTNERLNVADSPQVLEVTIHPSAELSDSSVPSAATSKTSKQTQSNRTVDPKREQEKR</sequence>
<evidence type="ECO:0000256" key="3">
    <source>
        <dbReference type="ARBA" id="ARBA00022490"/>
    </source>
</evidence>
<feature type="compositionally biased region" description="Polar residues" evidence="6">
    <location>
        <begin position="17"/>
        <end position="32"/>
    </location>
</feature>
<evidence type="ECO:0000313" key="8">
    <source>
        <dbReference type="EMBL" id="PHT28640.1"/>
    </source>
</evidence>